<keyword evidence="4" id="KW-1185">Reference proteome</keyword>
<dbReference type="Pfam" id="PF06170">
    <property type="entry name" value="DUF983"/>
    <property type="match status" value="1"/>
</dbReference>
<evidence type="ECO:0000256" key="2">
    <source>
        <dbReference type="SAM" id="Phobius"/>
    </source>
</evidence>
<name>A0ABU3MG69_9PROT</name>
<gene>
    <name evidence="3" type="ORF">RQ831_10190</name>
</gene>
<dbReference type="InterPro" id="IPR009325">
    <property type="entry name" value="DUF983"/>
</dbReference>
<accession>A0ABU3MG69</accession>
<keyword evidence="2" id="KW-0472">Membrane</keyword>
<feature type="region of interest" description="Disordered" evidence="1">
    <location>
        <begin position="38"/>
        <end position="57"/>
    </location>
</feature>
<comment type="caution">
    <text evidence="3">The sequence shown here is derived from an EMBL/GenBank/DDBJ whole genome shotgun (WGS) entry which is preliminary data.</text>
</comment>
<feature type="transmembrane region" description="Helical" evidence="2">
    <location>
        <begin position="141"/>
        <end position="159"/>
    </location>
</feature>
<dbReference type="EMBL" id="JAVVDO010000014">
    <property type="protein sequence ID" value="MDT8331424.1"/>
    <property type="molecule type" value="Genomic_DNA"/>
</dbReference>
<reference evidence="3 4" key="1">
    <citation type="journal article" date="2019" name="Microb. Pathog.">
        <title>Comparison of VITEK 2, MALDI-TOF MS, 16S rRNA gene sequencing, and whole-genome sequencing for identification of Roseomonas mucosa.</title>
        <authorList>
            <person name="Rudolph W.W."/>
            <person name="Gunzer F."/>
            <person name="Trauth M."/>
            <person name="Bunk B."/>
            <person name="Bigge R."/>
            <person name="Schrottner P."/>
        </authorList>
    </citation>
    <scope>NUCLEOTIDE SEQUENCE [LARGE SCALE GENOMIC DNA]</scope>
    <source>
        <strain evidence="3 4">DSM 103800</strain>
    </source>
</reference>
<evidence type="ECO:0000313" key="3">
    <source>
        <dbReference type="EMBL" id="MDT8331424.1"/>
    </source>
</evidence>
<dbReference type="Proteomes" id="UP001258945">
    <property type="component" value="Unassembled WGS sequence"/>
</dbReference>
<sequence length="193" mass="20697">MTQISHAGGEALTDHRPAAPVADAPVVRALAQPVDQDAFPGARWSPRQGPPDTPAGAPALPSLLTAMGRGLRNRCPVCGEGRVFQGFLAVAPACEHCGTPLGRIHADDAPPYFTIFIVGHLLLPPVFWVEKAYQPPMWFHMALWLPLFALVTTLLLRPVKGATVGLMLKLGFGGAEDIPLENQDHIRGGRHDV</sequence>
<evidence type="ECO:0000313" key="4">
    <source>
        <dbReference type="Proteomes" id="UP001258945"/>
    </source>
</evidence>
<keyword evidence="2" id="KW-0812">Transmembrane</keyword>
<organism evidence="3 4">
    <name type="scientific">Roseomonas gilardii</name>
    <dbReference type="NCBI Taxonomy" id="257708"/>
    <lineage>
        <taxon>Bacteria</taxon>
        <taxon>Pseudomonadati</taxon>
        <taxon>Pseudomonadota</taxon>
        <taxon>Alphaproteobacteria</taxon>
        <taxon>Acetobacterales</taxon>
        <taxon>Roseomonadaceae</taxon>
        <taxon>Roseomonas</taxon>
    </lineage>
</organism>
<keyword evidence="2" id="KW-1133">Transmembrane helix</keyword>
<proteinExistence type="predicted"/>
<evidence type="ECO:0000256" key="1">
    <source>
        <dbReference type="SAM" id="MobiDB-lite"/>
    </source>
</evidence>
<protein>
    <submittedName>
        <fullName evidence="3">DUF983 domain-containing protein</fullName>
    </submittedName>
</protein>
<feature type="transmembrane region" description="Helical" evidence="2">
    <location>
        <begin position="112"/>
        <end position="129"/>
    </location>
</feature>
<dbReference type="RefSeq" id="WP_314282092.1">
    <property type="nucleotide sequence ID" value="NZ_JAVVDO010000014.1"/>
</dbReference>